<evidence type="ECO:0000256" key="4">
    <source>
        <dbReference type="ARBA" id="ARBA00022692"/>
    </source>
</evidence>
<feature type="transmembrane region" description="Helical" evidence="8">
    <location>
        <begin position="156"/>
        <end position="176"/>
    </location>
</feature>
<feature type="compositionally biased region" description="Low complexity" evidence="9">
    <location>
        <begin position="531"/>
        <end position="547"/>
    </location>
</feature>
<keyword evidence="7 8" id="KW-0924">Ammonia transport</keyword>
<evidence type="ECO:0000256" key="3">
    <source>
        <dbReference type="ARBA" id="ARBA00022448"/>
    </source>
</evidence>
<proteinExistence type="inferred from homology"/>
<evidence type="ECO:0000313" key="11">
    <source>
        <dbReference type="EMBL" id="GAO51511.1"/>
    </source>
</evidence>
<name>A0A0E9NPB6_SAICN</name>
<dbReference type="STRING" id="698492.A0A0E9NPB6"/>
<comment type="caution">
    <text evidence="11">The sequence shown here is derived from an EMBL/GenBank/DDBJ whole genome shotgun (WGS) entry which is preliminary data.</text>
</comment>
<keyword evidence="12" id="KW-1185">Reference proteome</keyword>
<keyword evidence="3 8" id="KW-0813">Transport</keyword>
<dbReference type="EMBL" id="BACD03000047">
    <property type="protein sequence ID" value="GAO51511.1"/>
    <property type="molecule type" value="Genomic_DNA"/>
</dbReference>
<evidence type="ECO:0000256" key="2">
    <source>
        <dbReference type="ARBA" id="ARBA00005887"/>
    </source>
</evidence>
<protein>
    <recommendedName>
        <fullName evidence="8">Ammonium transporter</fullName>
    </recommendedName>
</protein>
<feature type="transmembrane region" description="Helical" evidence="8">
    <location>
        <begin position="188"/>
        <end position="207"/>
    </location>
</feature>
<accession>A0A0E9NPB6</accession>
<organism evidence="11 12">
    <name type="scientific">Saitoella complicata (strain BCRC 22490 / CBS 7301 / JCM 7358 / NBRC 10748 / NRRL Y-17804)</name>
    <dbReference type="NCBI Taxonomy" id="698492"/>
    <lineage>
        <taxon>Eukaryota</taxon>
        <taxon>Fungi</taxon>
        <taxon>Dikarya</taxon>
        <taxon>Ascomycota</taxon>
        <taxon>Taphrinomycotina</taxon>
        <taxon>Taphrinomycotina incertae sedis</taxon>
        <taxon>Saitoella</taxon>
    </lineage>
</organism>
<dbReference type="Pfam" id="PF00909">
    <property type="entry name" value="Ammonium_transp"/>
    <property type="match status" value="1"/>
</dbReference>
<dbReference type="SUPFAM" id="SSF111352">
    <property type="entry name" value="Ammonium transporter"/>
    <property type="match status" value="1"/>
</dbReference>
<feature type="domain" description="Ammonium transporter AmtB-like" evidence="10">
    <location>
        <begin position="37"/>
        <end position="447"/>
    </location>
</feature>
<evidence type="ECO:0000256" key="9">
    <source>
        <dbReference type="SAM" id="MobiDB-lite"/>
    </source>
</evidence>
<evidence type="ECO:0000256" key="7">
    <source>
        <dbReference type="ARBA" id="ARBA00023177"/>
    </source>
</evidence>
<dbReference type="InterPro" id="IPR029020">
    <property type="entry name" value="Ammonium/urea_transptr"/>
</dbReference>
<dbReference type="OMA" id="FNAGSWL"/>
<feature type="transmembrane region" description="Helical" evidence="8">
    <location>
        <begin position="121"/>
        <end position="144"/>
    </location>
</feature>
<feature type="transmembrane region" description="Helical" evidence="8">
    <location>
        <begin position="396"/>
        <end position="417"/>
    </location>
</feature>
<dbReference type="PANTHER" id="PTHR43029">
    <property type="entry name" value="AMMONIUM TRANSPORTER MEP2"/>
    <property type="match status" value="1"/>
</dbReference>
<reference evidence="11 12" key="3">
    <citation type="journal article" date="2015" name="Genome Announc.">
        <title>Draft Genome Sequence of the Archiascomycetous Yeast Saitoella complicata.</title>
        <authorList>
            <person name="Yamauchi K."/>
            <person name="Kondo S."/>
            <person name="Hamamoto M."/>
            <person name="Takahashi Y."/>
            <person name="Ogura Y."/>
            <person name="Hayashi T."/>
            <person name="Nishida H."/>
        </authorList>
    </citation>
    <scope>NUCLEOTIDE SEQUENCE [LARGE SCALE GENOMIC DNA]</scope>
    <source>
        <strain evidence="11 12">NRRL Y-17804</strain>
    </source>
</reference>
<keyword evidence="5 8" id="KW-1133">Transmembrane helix</keyword>
<gene>
    <name evidence="11" type="ORF">G7K_5610-t1</name>
</gene>
<reference evidence="11 12" key="1">
    <citation type="journal article" date="2011" name="J. Gen. Appl. Microbiol.">
        <title>Draft genome sequencing of the enigmatic yeast Saitoella complicata.</title>
        <authorList>
            <person name="Nishida H."/>
            <person name="Hamamoto M."/>
            <person name="Sugiyama J."/>
        </authorList>
    </citation>
    <scope>NUCLEOTIDE SEQUENCE [LARGE SCALE GENOMIC DNA]</scope>
    <source>
        <strain evidence="11 12">NRRL Y-17804</strain>
    </source>
</reference>
<dbReference type="FunFam" id="1.10.3430.10:FF:000003">
    <property type="entry name" value="Ammonium transporter"/>
    <property type="match status" value="1"/>
</dbReference>
<feature type="transmembrane region" description="Helical" evidence="8">
    <location>
        <begin position="68"/>
        <end position="86"/>
    </location>
</feature>
<dbReference type="InterPro" id="IPR024041">
    <property type="entry name" value="NH4_transpt_AmtB-like_dom"/>
</dbReference>
<dbReference type="NCBIfam" id="TIGR00836">
    <property type="entry name" value="amt"/>
    <property type="match status" value="1"/>
</dbReference>
<keyword evidence="6 8" id="KW-0472">Membrane</keyword>
<dbReference type="Proteomes" id="UP000033140">
    <property type="component" value="Unassembled WGS sequence"/>
</dbReference>
<evidence type="ECO:0000256" key="8">
    <source>
        <dbReference type="RuleBase" id="RU362002"/>
    </source>
</evidence>
<feature type="transmembrane region" description="Helical" evidence="8">
    <location>
        <begin position="35"/>
        <end position="56"/>
    </location>
</feature>
<comment type="subcellular location">
    <subcellularLocation>
        <location evidence="8">Cell membrane</location>
        <topology evidence="8">Multi-pass membrane protein</topology>
    </subcellularLocation>
    <subcellularLocation>
        <location evidence="1">Membrane</location>
        <topology evidence="1">Multi-pass membrane protein</topology>
    </subcellularLocation>
</comment>
<feature type="region of interest" description="Disordered" evidence="9">
    <location>
        <begin position="500"/>
        <end position="560"/>
    </location>
</feature>
<sequence length="613" mass="65634">MSYPYIGTPEYTGTGPNGGDSLTTNLNQWYDRGDMAYILVSTAMVWFMIPGIGFFYSGLARRKSALSLIWLCIMSCAVVSFQWYFWGYSLAFSPTGTSGFIGDLHHFAFQNVLATPSPGSALIPTLIYANFQLMFAGVTVALVIGAAAERGRMWPAMVFCFIWTTIVYCPVAYWIWNPNGWAFKWGVLDYAGGGPVEVGSGMGALAYSWVLGKRRGSTHANLNYRPHNVTYVVLGTAFLWFGWFGFNGGSAFGANLRAAMACTITNLAGACGGITWVLLDYRLERKWSVVGFCSGVVAGLVASTPASGFVTVHAGVIIGVVSGAACNYATKLKYLMRIDDALDVFAEHGMGGIVGNILVALFATDYDTALDGILAGDAAIAGGWFNHNYRQLGLQIAYTLVVAAYVFIVTSLILFIMDRFVPSLSLRASEEAEIKGIDEDQIGEFAYDYVEVRRDYMTWGDPVAQSTVEGQEAPEGTAGLGNVTGPNGLVSGKLVKFNQPYQGDNGDSGASVDGGSGASQPPGARDPALNATGSGSGSAAPTGPAPGYVSRQPSLRTREDDIEMEVIDGEGTGDLEQGHGEGHHHPGFLLAFRDANVLSVFVIWTIWMRWAGI</sequence>
<dbReference type="GO" id="GO:0005886">
    <property type="term" value="C:plasma membrane"/>
    <property type="evidence" value="ECO:0007669"/>
    <property type="project" value="UniProtKB-SubCell"/>
</dbReference>
<keyword evidence="4 8" id="KW-0812">Transmembrane</keyword>
<comment type="similarity">
    <text evidence="2 8">Belongs to the ammonia transporter channel (TC 1.A.11.2) family.</text>
</comment>
<dbReference type="InterPro" id="IPR018047">
    <property type="entry name" value="Ammonium_transpt_CS"/>
</dbReference>
<dbReference type="PROSITE" id="PS01219">
    <property type="entry name" value="AMMONIUM_TRANSP"/>
    <property type="match status" value="1"/>
</dbReference>
<feature type="transmembrane region" description="Helical" evidence="8">
    <location>
        <begin position="309"/>
        <end position="329"/>
    </location>
</feature>
<dbReference type="AlphaFoldDB" id="A0A0E9NPB6"/>
<dbReference type="Gene3D" id="1.10.3430.10">
    <property type="entry name" value="Ammonium transporter AmtB like domains"/>
    <property type="match status" value="1"/>
</dbReference>
<evidence type="ECO:0000256" key="1">
    <source>
        <dbReference type="ARBA" id="ARBA00004141"/>
    </source>
</evidence>
<evidence type="ECO:0000313" key="12">
    <source>
        <dbReference type="Proteomes" id="UP000033140"/>
    </source>
</evidence>
<evidence type="ECO:0000259" key="10">
    <source>
        <dbReference type="Pfam" id="PF00909"/>
    </source>
</evidence>
<reference evidence="11 12" key="2">
    <citation type="journal article" date="2014" name="J. Gen. Appl. Microbiol.">
        <title>The early diverging ascomycetous budding yeast Saitoella complicata has three histone deacetylases belonging to the Clr6, Hos2, and Rpd3 lineages.</title>
        <authorList>
            <person name="Nishida H."/>
            <person name="Matsumoto T."/>
            <person name="Kondo S."/>
            <person name="Hamamoto M."/>
            <person name="Yoshikawa H."/>
        </authorList>
    </citation>
    <scope>NUCLEOTIDE SEQUENCE [LARGE SCALE GENOMIC DNA]</scope>
    <source>
        <strain evidence="11 12">NRRL Y-17804</strain>
    </source>
</reference>
<evidence type="ECO:0000256" key="6">
    <source>
        <dbReference type="ARBA" id="ARBA00023136"/>
    </source>
</evidence>
<feature type="transmembrane region" description="Helical" evidence="8">
    <location>
        <begin position="228"/>
        <end position="246"/>
    </location>
</feature>
<dbReference type="GO" id="GO:0008519">
    <property type="term" value="F:ammonium channel activity"/>
    <property type="evidence" value="ECO:0007669"/>
    <property type="project" value="InterPro"/>
</dbReference>
<feature type="transmembrane region" description="Helical" evidence="8">
    <location>
        <begin position="258"/>
        <end position="279"/>
    </location>
</feature>
<feature type="transmembrane region" description="Helical" evidence="8">
    <location>
        <begin position="286"/>
        <end position="303"/>
    </location>
</feature>
<dbReference type="PANTHER" id="PTHR43029:SF4">
    <property type="entry name" value="AMMONIUM TRANSPORTER MEP1-RELATED"/>
    <property type="match status" value="1"/>
</dbReference>
<dbReference type="InterPro" id="IPR001905">
    <property type="entry name" value="Ammonium_transpt"/>
</dbReference>
<evidence type="ECO:0000256" key="5">
    <source>
        <dbReference type="ARBA" id="ARBA00022989"/>
    </source>
</evidence>